<dbReference type="AlphaFoldDB" id="A0A7D4E3G3"/>
<organism evidence="1 2">
    <name type="scientific">Achromobacter pestifer</name>
    <dbReference type="NCBI Taxonomy" id="1353889"/>
    <lineage>
        <taxon>Bacteria</taxon>
        <taxon>Pseudomonadati</taxon>
        <taxon>Pseudomonadota</taxon>
        <taxon>Betaproteobacteria</taxon>
        <taxon>Burkholderiales</taxon>
        <taxon>Alcaligenaceae</taxon>
        <taxon>Achromobacter</taxon>
    </lineage>
</organism>
<dbReference type="RefSeq" id="WP_173144137.1">
    <property type="nucleotide sequence ID" value="NZ_CP053985.1"/>
</dbReference>
<accession>A0A7D4E3G3</accession>
<dbReference type="EMBL" id="CP053985">
    <property type="protein sequence ID" value="QKH35091.1"/>
    <property type="molecule type" value="Genomic_DNA"/>
</dbReference>
<protein>
    <recommendedName>
        <fullName evidence="3">Type I restriction endonuclease subunit M</fullName>
    </recommendedName>
</protein>
<gene>
    <name evidence="1" type="ORF">FOC84_09115</name>
</gene>
<evidence type="ECO:0008006" key="3">
    <source>
        <dbReference type="Google" id="ProtNLM"/>
    </source>
</evidence>
<keyword evidence="2" id="KW-1185">Reference proteome</keyword>
<name>A0A7D4E3G3_9BURK</name>
<evidence type="ECO:0000313" key="2">
    <source>
        <dbReference type="Proteomes" id="UP000500970"/>
    </source>
</evidence>
<proteinExistence type="predicted"/>
<dbReference type="KEGG" id="apes:FOC84_09115"/>
<reference evidence="1 2" key="1">
    <citation type="submission" date="2020-05" db="EMBL/GenBank/DDBJ databases">
        <title>FDA dAtabase for Regulatory Grade micrObial Sequences (FDA-ARGOS): Supporting development and validation of Infectious Disease Dx tests.</title>
        <authorList>
            <person name="Sproer C."/>
            <person name="Gronow S."/>
            <person name="Severitt S."/>
            <person name="Schroder I."/>
            <person name="Tallon L."/>
            <person name="Sadzewicz L."/>
            <person name="Zhao X."/>
            <person name="Vavikolanu K."/>
            <person name="Mehta A."/>
            <person name="Aluvathingal J."/>
            <person name="Nadendla S."/>
            <person name="Myers T."/>
            <person name="Yan Y."/>
            <person name="Sichtig H."/>
        </authorList>
    </citation>
    <scope>NUCLEOTIDE SEQUENCE [LARGE SCALE GENOMIC DNA]</scope>
    <source>
        <strain evidence="1 2">FDAARGOS_790</strain>
    </source>
</reference>
<sequence length="95" mass="10682">MNRQSRSSFCLGRIVATKGALAACQNYSVSPLDLLRRHAAEDWGDLCIEDLQANSQAIRSGERLLSAYRLSPQERIWIITEADRSATTLLLPEEY</sequence>
<evidence type="ECO:0000313" key="1">
    <source>
        <dbReference type="EMBL" id="QKH35091.1"/>
    </source>
</evidence>
<dbReference type="Proteomes" id="UP000500970">
    <property type="component" value="Chromosome"/>
</dbReference>